<proteinExistence type="predicted"/>
<reference evidence="1" key="1">
    <citation type="journal article" date="2023" name="Access Microbiol">
        <title>De-novo genome assembly for Akanthomyces muscarius, a biocontrol agent of insect agricultural pests.</title>
        <authorList>
            <person name="Erdos Z."/>
            <person name="Studholme D.J."/>
            <person name="Raymond B."/>
            <person name="Sharma M."/>
        </authorList>
    </citation>
    <scope>NUCLEOTIDE SEQUENCE</scope>
    <source>
        <strain evidence="1">Ve6</strain>
    </source>
</reference>
<sequence length="94" mass="10462">MHNLAHYTVPGKCMKGTAFIHLQPAVPVNDRMNSACRPDQLPGIGYFSRLAIPNVVGQLGVSASVQVAFWTCWHQPLHRCSLIVYLLPELGFQF</sequence>
<dbReference type="AlphaFoldDB" id="A0A9W8QM01"/>
<dbReference type="Proteomes" id="UP001144673">
    <property type="component" value="Chromosome 1"/>
</dbReference>
<dbReference type="KEGG" id="amus:LMH87_005757"/>
<dbReference type="GeneID" id="80892916"/>
<protein>
    <submittedName>
        <fullName evidence="1">Uncharacterized protein</fullName>
    </submittedName>
</protein>
<gene>
    <name evidence="1" type="ORF">LMH87_005757</name>
</gene>
<keyword evidence="2" id="KW-1185">Reference proteome</keyword>
<evidence type="ECO:0000313" key="1">
    <source>
        <dbReference type="EMBL" id="KAJ4164069.1"/>
    </source>
</evidence>
<organism evidence="1 2">
    <name type="scientific">Akanthomyces muscarius</name>
    <name type="common">Entomopathogenic fungus</name>
    <name type="synonym">Lecanicillium muscarium</name>
    <dbReference type="NCBI Taxonomy" id="2231603"/>
    <lineage>
        <taxon>Eukaryota</taxon>
        <taxon>Fungi</taxon>
        <taxon>Dikarya</taxon>
        <taxon>Ascomycota</taxon>
        <taxon>Pezizomycotina</taxon>
        <taxon>Sordariomycetes</taxon>
        <taxon>Hypocreomycetidae</taxon>
        <taxon>Hypocreales</taxon>
        <taxon>Cordycipitaceae</taxon>
        <taxon>Akanthomyces</taxon>
    </lineage>
</organism>
<comment type="caution">
    <text evidence="1">The sequence shown here is derived from an EMBL/GenBank/DDBJ whole genome shotgun (WGS) entry which is preliminary data.</text>
</comment>
<dbReference type="EMBL" id="JAJHUN010000001">
    <property type="protein sequence ID" value="KAJ4164069.1"/>
    <property type="molecule type" value="Genomic_DNA"/>
</dbReference>
<name>A0A9W8QM01_AKAMU</name>
<evidence type="ECO:0000313" key="2">
    <source>
        <dbReference type="Proteomes" id="UP001144673"/>
    </source>
</evidence>
<dbReference type="RefSeq" id="XP_056058984.1">
    <property type="nucleotide sequence ID" value="XM_056203533.1"/>
</dbReference>
<accession>A0A9W8QM01</accession>